<sequence>MLITAQEILTQQRQGQSYLLIDVREEADWQAATLPGAANMNVYDYFIPDCTAEGLAAMAASFQAAWRQLAQNNSGIPVFFEQQVGMRSPRGAWFAWLIGREDALILDGGVDAWLAAGGSLQPGNGARAAILADDAETTPPAPLTARQRRWVASRDEIRAADDITSVILDVRRPAEFDGSFVHDCCRRAGRIPGARLLFWQEVIEEGHFLPGDRIAALAAGVGLSPQQRVMIYCHRGARAATVLAALRLAGYQNLAVYVGSWHEWAEHAELPLLTGAAQ</sequence>
<name>A0A2U1TSY7_9GAMM</name>
<evidence type="ECO:0000259" key="2">
    <source>
        <dbReference type="PROSITE" id="PS50206"/>
    </source>
</evidence>
<dbReference type="GO" id="GO:0016740">
    <property type="term" value="F:transferase activity"/>
    <property type="evidence" value="ECO:0007669"/>
    <property type="project" value="UniProtKB-KW"/>
</dbReference>
<proteinExistence type="predicted"/>
<protein>
    <submittedName>
        <fullName evidence="3">Sulfurtransferase</fullName>
    </submittedName>
</protein>
<keyword evidence="3" id="KW-0808">Transferase</keyword>
<dbReference type="PANTHER" id="PTHR43855:SF1">
    <property type="entry name" value="THIOSULFATE SULFURTRANSFERASE"/>
    <property type="match status" value="1"/>
</dbReference>
<dbReference type="AlphaFoldDB" id="A0A2U1TSY7"/>
<dbReference type="EMBL" id="QDKH01000023">
    <property type="protein sequence ID" value="PWC12505.1"/>
    <property type="molecule type" value="Genomic_DNA"/>
</dbReference>
<reference evidence="3 4" key="1">
    <citation type="submission" date="2018-04" db="EMBL/GenBank/DDBJ databases">
        <title>Brenneria corticis sp.nov.</title>
        <authorList>
            <person name="Li Y."/>
        </authorList>
    </citation>
    <scope>NUCLEOTIDE SEQUENCE [LARGE SCALE GENOMIC DNA]</scope>
    <source>
        <strain evidence="3 4">CFCC 11842</strain>
    </source>
</reference>
<accession>A0A2U1TSY7</accession>
<comment type="caution">
    <text evidence="3">The sequence shown here is derived from an EMBL/GenBank/DDBJ whole genome shotgun (WGS) entry which is preliminary data.</text>
</comment>
<keyword evidence="1" id="KW-0677">Repeat</keyword>
<dbReference type="Proteomes" id="UP000296159">
    <property type="component" value="Unassembled WGS sequence"/>
</dbReference>
<dbReference type="PROSITE" id="PS50206">
    <property type="entry name" value="RHODANESE_3"/>
    <property type="match status" value="2"/>
</dbReference>
<evidence type="ECO:0000313" key="3">
    <source>
        <dbReference type="EMBL" id="PWC12505.1"/>
    </source>
</evidence>
<evidence type="ECO:0000313" key="4">
    <source>
        <dbReference type="Proteomes" id="UP000296159"/>
    </source>
</evidence>
<dbReference type="RefSeq" id="WP_136167737.1">
    <property type="nucleotide sequence ID" value="NZ_KZ819087.1"/>
</dbReference>
<dbReference type="InterPro" id="IPR036873">
    <property type="entry name" value="Rhodanese-like_dom_sf"/>
</dbReference>
<feature type="domain" description="Rhodanese" evidence="2">
    <location>
        <begin position="14"/>
        <end position="122"/>
    </location>
</feature>
<dbReference type="InterPro" id="IPR051126">
    <property type="entry name" value="Thiosulfate_sulfurtransferase"/>
</dbReference>
<dbReference type="Pfam" id="PF00581">
    <property type="entry name" value="Rhodanese"/>
    <property type="match status" value="2"/>
</dbReference>
<evidence type="ECO:0000256" key="1">
    <source>
        <dbReference type="ARBA" id="ARBA00022737"/>
    </source>
</evidence>
<dbReference type="SMART" id="SM00450">
    <property type="entry name" value="RHOD"/>
    <property type="match status" value="2"/>
</dbReference>
<keyword evidence="4" id="KW-1185">Reference proteome</keyword>
<dbReference type="CDD" id="cd00158">
    <property type="entry name" value="RHOD"/>
    <property type="match status" value="1"/>
</dbReference>
<dbReference type="InterPro" id="IPR001763">
    <property type="entry name" value="Rhodanese-like_dom"/>
</dbReference>
<dbReference type="PANTHER" id="PTHR43855">
    <property type="entry name" value="THIOSULFATE SULFURTRANSFERASE"/>
    <property type="match status" value="1"/>
</dbReference>
<feature type="domain" description="Rhodanese" evidence="2">
    <location>
        <begin position="187"/>
        <end position="273"/>
    </location>
</feature>
<dbReference type="Gene3D" id="3.40.250.10">
    <property type="entry name" value="Rhodanese-like domain"/>
    <property type="match status" value="2"/>
</dbReference>
<gene>
    <name evidence="3" type="ORF">DDT56_17715</name>
</gene>
<dbReference type="SUPFAM" id="SSF52821">
    <property type="entry name" value="Rhodanese/Cell cycle control phosphatase"/>
    <property type="match status" value="2"/>
</dbReference>
<organism evidence="3 4">
    <name type="scientific">Brenneria corticis</name>
    <dbReference type="NCBI Taxonomy" id="2173106"/>
    <lineage>
        <taxon>Bacteria</taxon>
        <taxon>Pseudomonadati</taxon>
        <taxon>Pseudomonadota</taxon>
        <taxon>Gammaproteobacteria</taxon>
        <taxon>Enterobacterales</taxon>
        <taxon>Pectobacteriaceae</taxon>
        <taxon>Brenneria</taxon>
    </lineage>
</organism>